<dbReference type="Pfam" id="PF12146">
    <property type="entry name" value="Hydrolase_4"/>
    <property type="match status" value="1"/>
</dbReference>
<proteinExistence type="predicted"/>
<dbReference type="InterPro" id="IPR022742">
    <property type="entry name" value="Hydrolase_4"/>
</dbReference>
<dbReference type="RefSeq" id="XP_016587558.1">
    <property type="nucleotide sequence ID" value="XM_016735756.1"/>
</dbReference>
<dbReference type="Proteomes" id="UP000033710">
    <property type="component" value="Unassembled WGS sequence"/>
</dbReference>
<evidence type="ECO:0000313" key="2">
    <source>
        <dbReference type="EMBL" id="KJR84882.1"/>
    </source>
</evidence>
<comment type="caution">
    <text evidence="2">The sequence shown here is derived from an EMBL/GenBank/DDBJ whole genome shotgun (WGS) entry which is preliminary data.</text>
</comment>
<dbReference type="GeneID" id="27671033"/>
<dbReference type="Gene3D" id="3.40.50.1820">
    <property type="entry name" value="alpha/beta hydrolase"/>
    <property type="match status" value="1"/>
</dbReference>
<dbReference type="KEGG" id="ssck:SPSK_09179"/>
<evidence type="ECO:0000313" key="3">
    <source>
        <dbReference type="Proteomes" id="UP000033710"/>
    </source>
</evidence>
<dbReference type="SUPFAM" id="SSF53474">
    <property type="entry name" value="alpha/beta-Hydrolases"/>
    <property type="match status" value="1"/>
</dbReference>
<name>A0A0F2M5H2_SPOSC</name>
<dbReference type="EMBL" id="AXCR01000007">
    <property type="protein sequence ID" value="KJR84882.1"/>
    <property type="molecule type" value="Genomic_DNA"/>
</dbReference>
<dbReference type="InterPro" id="IPR029058">
    <property type="entry name" value="AB_hydrolase_fold"/>
</dbReference>
<gene>
    <name evidence="2" type="ORF">SPSK_09179</name>
</gene>
<dbReference type="AlphaFoldDB" id="A0A0F2M5H2"/>
<dbReference type="PANTHER" id="PTHR43798:SF33">
    <property type="entry name" value="HYDROLASE, PUTATIVE (AFU_ORTHOLOGUE AFUA_2G14860)-RELATED"/>
    <property type="match status" value="1"/>
</dbReference>
<dbReference type="VEuPathDB" id="FungiDB:SPSK_09179"/>
<reference evidence="2 3" key="1">
    <citation type="journal article" date="2014" name="BMC Genomics">
        <title>Comparative genomics of the major fungal agents of human and animal Sporotrichosis: Sporothrix schenckii and Sporothrix brasiliensis.</title>
        <authorList>
            <person name="Teixeira M.M."/>
            <person name="de Almeida L.G."/>
            <person name="Kubitschek-Barreira P."/>
            <person name="Alves F.L."/>
            <person name="Kioshima E.S."/>
            <person name="Abadio A.K."/>
            <person name="Fernandes L."/>
            <person name="Derengowski L.S."/>
            <person name="Ferreira K.S."/>
            <person name="Souza R.C."/>
            <person name="Ruiz J.C."/>
            <person name="de Andrade N.C."/>
            <person name="Paes H.C."/>
            <person name="Nicola A.M."/>
            <person name="Albuquerque P."/>
            <person name="Gerber A.L."/>
            <person name="Martins V.P."/>
            <person name="Peconick L.D."/>
            <person name="Neto A.V."/>
            <person name="Chaucanez C.B."/>
            <person name="Silva P.A."/>
            <person name="Cunha O.L."/>
            <person name="de Oliveira F.F."/>
            <person name="dos Santos T.C."/>
            <person name="Barros A.L."/>
            <person name="Soares M.A."/>
            <person name="de Oliveira L.M."/>
            <person name="Marini M.M."/>
            <person name="Villalobos-Duno H."/>
            <person name="Cunha M.M."/>
            <person name="de Hoog S."/>
            <person name="da Silveira J.F."/>
            <person name="Henrissat B."/>
            <person name="Nino-Vega G.A."/>
            <person name="Cisalpino P.S."/>
            <person name="Mora-Montes H.M."/>
            <person name="Almeida S.R."/>
            <person name="Stajich J.E."/>
            <person name="Lopes-Bezerra L.M."/>
            <person name="Vasconcelos A.T."/>
            <person name="Felipe M.S."/>
        </authorList>
    </citation>
    <scope>NUCLEOTIDE SEQUENCE [LARGE SCALE GENOMIC DNA]</scope>
    <source>
        <strain evidence="2 3">1099-18</strain>
    </source>
</reference>
<reference evidence="2 3" key="2">
    <citation type="journal article" date="2015" name="Eukaryot. Cell">
        <title>Asexual propagation of a virulent clone complex in a human and feline outbreak of sporotrichosis.</title>
        <authorList>
            <person name="Teixeira Mde M."/>
            <person name="Rodrigues A.M."/>
            <person name="Tsui C.K."/>
            <person name="de Almeida L.G."/>
            <person name="Van Diepeningen A.D."/>
            <person name="van den Ende B.G."/>
            <person name="Fernandes G.F."/>
            <person name="Kano R."/>
            <person name="Hamelin R.C."/>
            <person name="Lopes-Bezerra L.M."/>
            <person name="Vasconcelos A.T."/>
            <person name="de Hoog S."/>
            <person name="de Camargo Z.P."/>
            <person name="Felipe M.S."/>
        </authorList>
    </citation>
    <scope>NUCLEOTIDE SEQUENCE [LARGE SCALE GENOMIC DNA]</scope>
    <source>
        <strain evidence="2 3">1099-18</strain>
    </source>
</reference>
<dbReference type="PANTHER" id="PTHR43798">
    <property type="entry name" value="MONOACYLGLYCEROL LIPASE"/>
    <property type="match status" value="1"/>
</dbReference>
<dbReference type="OrthoDB" id="408373at2759"/>
<organism evidence="2 3">
    <name type="scientific">Sporothrix schenckii 1099-18</name>
    <dbReference type="NCBI Taxonomy" id="1397361"/>
    <lineage>
        <taxon>Eukaryota</taxon>
        <taxon>Fungi</taxon>
        <taxon>Dikarya</taxon>
        <taxon>Ascomycota</taxon>
        <taxon>Pezizomycotina</taxon>
        <taxon>Sordariomycetes</taxon>
        <taxon>Sordariomycetidae</taxon>
        <taxon>Ophiostomatales</taxon>
        <taxon>Ophiostomataceae</taxon>
        <taxon>Sporothrix</taxon>
    </lineage>
</organism>
<evidence type="ECO:0000259" key="1">
    <source>
        <dbReference type="Pfam" id="PF12146"/>
    </source>
</evidence>
<dbReference type="GO" id="GO:0016020">
    <property type="term" value="C:membrane"/>
    <property type="evidence" value="ECO:0007669"/>
    <property type="project" value="TreeGrafter"/>
</dbReference>
<sequence>MASPAGTTPMATVLATAVALTAVFALLRRALYPTRVKTITGPLRSILPQLSSDQIAQLEYPPNIFPGARDVATPYGSIRVYEFGPVTGRKVLMVHGISTSCQTLGRIARQLVDCAGCRVMLFDLFGRGFSDGVGDLPHDARLYCSQMLCALASSPVAWTGDGAFDLLGYSMGGGVAVHFATAFHGMLRSLILLAPAGLIRPQRFGVGARLIFTSGIVPERLLSYLTRRRLRRPLADGQKARERQVLAEKRPPAVLTTDEGTVNPLEVAVTETTDKRGTAAEPHTPEPQGVIWSLQVGRYVRWMLSHHDGFVPAIMSCIRDAPLVGQEASWTELARLVRGGDTADGKRQLPLCIVLGRHDNVVDACDYEKDALPMFGGSGSSNVTWTVVPGGHDFPMTYSRHVLRAIFDFWVEPSTTVAKLEAVDERELSMEGHLIKLGLGATANKIENGKVEGGKCRPASIESIP</sequence>
<feature type="domain" description="Serine aminopeptidase S33" evidence="1">
    <location>
        <begin position="90"/>
        <end position="212"/>
    </location>
</feature>
<dbReference type="InterPro" id="IPR050266">
    <property type="entry name" value="AB_hydrolase_sf"/>
</dbReference>
<protein>
    <recommendedName>
        <fullName evidence="1">Serine aminopeptidase S33 domain-containing protein</fullName>
    </recommendedName>
</protein>
<accession>A0A0F2M5H2</accession>